<proteinExistence type="predicted"/>
<organism evidence="2 3">
    <name type="scientific">Liparis tanakae</name>
    <name type="common">Tanaka's snailfish</name>
    <dbReference type="NCBI Taxonomy" id="230148"/>
    <lineage>
        <taxon>Eukaryota</taxon>
        <taxon>Metazoa</taxon>
        <taxon>Chordata</taxon>
        <taxon>Craniata</taxon>
        <taxon>Vertebrata</taxon>
        <taxon>Euteleostomi</taxon>
        <taxon>Actinopterygii</taxon>
        <taxon>Neopterygii</taxon>
        <taxon>Teleostei</taxon>
        <taxon>Neoteleostei</taxon>
        <taxon>Acanthomorphata</taxon>
        <taxon>Eupercaria</taxon>
        <taxon>Perciformes</taxon>
        <taxon>Cottioidei</taxon>
        <taxon>Cottales</taxon>
        <taxon>Liparidae</taxon>
        <taxon>Liparis</taxon>
    </lineage>
</organism>
<gene>
    <name evidence="2" type="ORF">EYF80_010140</name>
</gene>
<evidence type="ECO:0000256" key="1">
    <source>
        <dbReference type="SAM" id="MobiDB-lite"/>
    </source>
</evidence>
<protein>
    <submittedName>
        <fullName evidence="2">Uncharacterized protein</fullName>
    </submittedName>
</protein>
<feature type="region of interest" description="Disordered" evidence="1">
    <location>
        <begin position="35"/>
        <end position="80"/>
    </location>
</feature>
<evidence type="ECO:0000313" key="3">
    <source>
        <dbReference type="Proteomes" id="UP000314294"/>
    </source>
</evidence>
<name>A0A4Z2IPG5_9TELE</name>
<reference evidence="2 3" key="1">
    <citation type="submission" date="2019-03" db="EMBL/GenBank/DDBJ databases">
        <title>First draft genome of Liparis tanakae, snailfish: a comprehensive survey of snailfish specific genes.</title>
        <authorList>
            <person name="Kim W."/>
            <person name="Song I."/>
            <person name="Jeong J.-H."/>
            <person name="Kim D."/>
            <person name="Kim S."/>
            <person name="Ryu S."/>
            <person name="Song J.Y."/>
            <person name="Lee S.K."/>
        </authorList>
    </citation>
    <scope>NUCLEOTIDE SEQUENCE [LARGE SCALE GENOMIC DNA]</scope>
    <source>
        <tissue evidence="2">Muscle</tissue>
    </source>
</reference>
<sequence>MALGAGLCRMFHSEVVVVAVGDVGWSQKHFKLTCSRPASVTDARQTPGRTDRTGLGQTAGGAQEKPGHEMSKPPAPLRPLHRTSMEQQRNTRFKNSGVTALASLLAAL</sequence>
<evidence type="ECO:0000313" key="2">
    <source>
        <dbReference type="EMBL" id="TNN79558.1"/>
    </source>
</evidence>
<dbReference type="Proteomes" id="UP000314294">
    <property type="component" value="Unassembled WGS sequence"/>
</dbReference>
<dbReference type="AlphaFoldDB" id="A0A4Z2IPG5"/>
<keyword evidence="3" id="KW-1185">Reference proteome</keyword>
<feature type="compositionally biased region" description="Polar residues" evidence="1">
    <location>
        <begin position="36"/>
        <end position="48"/>
    </location>
</feature>
<accession>A0A4Z2IPG5</accession>
<dbReference type="EMBL" id="SRLO01000063">
    <property type="protein sequence ID" value="TNN79558.1"/>
    <property type="molecule type" value="Genomic_DNA"/>
</dbReference>
<comment type="caution">
    <text evidence="2">The sequence shown here is derived from an EMBL/GenBank/DDBJ whole genome shotgun (WGS) entry which is preliminary data.</text>
</comment>